<keyword evidence="3" id="KW-1185">Reference proteome</keyword>
<sequence length="218" mass="25219">MTVNKVLPVSLELDKFKSKQMNEAGVSLHLTERQENELSTLLYEHKEAFETDKKQLGEIIGNEVDIIFSIERPYPPLLKRLAYPAIPKSREALELHIKELLDLGVLKNFGHNEEVEIPTPVMVAWHNGKSRMVEYLRAINTYTVPEKYPITRIQISLTQISQEVYISTMDAWKGFHQGLVTPRAKKYLIIIVHFGVYEYLRIPFGIKNAPSHFQIMMN</sequence>
<dbReference type="CDD" id="cd01647">
    <property type="entry name" value="RT_LTR"/>
    <property type="match status" value="1"/>
</dbReference>
<dbReference type="PANTHER" id="PTHR24559:SF444">
    <property type="entry name" value="REVERSE TRANSCRIPTASE DOMAIN-CONTAINING PROTEIN"/>
    <property type="match status" value="1"/>
</dbReference>
<dbReference type="PANTHER" id="PTHR24559">
    <property type="entry name" value="TRANSPOSON TY3-I GAG-POL POLYPROTEIN"/>
    <property type="match status" value="1"/>
</dbReference>
<dbReference type="EMBL" id="AVOT02000906">
    <property type="protein sequence ID" value="MBW0464886.1"/>
    <property type="molecule type" value="Genomic_DNA"/>
</dbReference>
<dbReference type="OrthoDB" id="8947436at2759"/>
<dbReference type="InterPro" id="IPR043502">
    <property type="entry name" value="DNA/RNA_pol_sf"/>
</dbReference>
<dbReference type="SUPFAM" id="SSF56672">
    <property type="entry name" value="DNA/RNA polymerases"/>
    <property type="match status" value="1"/>
</dbReference>
<gene>
    <name evidence="2" type="ORF">O181_004601</name>
</gene>
<dbReference type="InterPro" id="IPR043128">
    <property type="entry name" value="Rev_trsase/Diguanyl_cyclase"/>
</dbReference>
<dbReference type="Proteomes" id="UP000765509">
    <property type="component" value="Unassembled WGS sequence"/>
</dbReference>
<feature type="domain" description="Reverse transcriptase" evidence="1">
    <location>
        <begin position="127"/>
        <end position="218"/>
    </location>
</feature>
<evidence type="ECO:0000313" key="2">
    <source>
        <dbReference type="EMBL" id="MBW0464886.1"/>
    </source>
</evidence>
<dbReference type="Gene3D" id="3.10.10.10">
    <property type="entry name" value="HIV Type 1 Reverse Transcriptase, subunit A, domain 1"/>
    <property type="match status" value="1"/>
</dbReference>
<evidence type="ECO:0000313" key="3">
    <source>
        <dbReference type="Proteomes" id="UP000765509"/>
    </source>
</evidence>
<dbReference type="Gene3D" id="3.30.70.270">
    <property type="match status" value="1"/>
</dbReference>
<evidence type="ECO:0000259" key="1">
    <source>
        <dbReference type="Pfam" id="PF00078"/>
    </source>
</evidence>
<accession>A0A9Q3BH83</accession>
<protein>
    <recommendedName>
        <fullName evidence="1">Reverse transcriptase domain-containing protein</fullName>
    </recommendedName>
</protein>
<name>A0A9Q3BH83_9BASI</name>
<dbReference type="InterPro" id="IPR053134">
    <property type="entry name" value="RNA-dir_DNA_polymerase"/>
</dbReference>
<organism evidence="2 3">
    <name type="scientific">Austropuccinia psidii MF-1</name>
    <dbReference type="NCBI Taxonomy" id="1389203"/>
    <lineage>
        <taxon>Eukaryota</taxon>
        <taxon>Fungi</taxon>
        <taxon>Dikarya</taxon>
        <taxon>Basidiomycota</taxon>
        <taxon>Pucciniomycotina</taxon>
        <taxon>Pucciniomycetes</taxon>
        <taxon>Pucciniales</taxon>
        <taxon>Sphaerophragmiaceae</taxon>
        <taxon>Austropuccinia</taxon>
    </lineage>
</organism>
<dbReference type="AlphaFoldDB" id="A0A9Q3BH83"/>
<dbReference type="Pfam" id="PF00078">
    <property type="entry name" value="RVT_1"/>
    <property type="match status" value="1"/>
</dbReference>
<dbReference type="InterPro" id="IPR000477">
    <property type="entry name" value="RT_dom"/>
</dbReference>
<proteinExistence type="predicted"/>
<comment type="caution">
    <text evidence="2">The sequence shown here is derived from an EMBL/GenBank/DDBJ whole genome shotgun (WGS) entry which is preliminary data.</text>
</comment>
<reference evidence="2" key="1">
    <citation type="submission" date="2021-03" db="EMBL/GenBank/DDBJ databases">
        <title>Draft genome sequence of rust myrtle Austropuccinia psidii MF-1, a brazilian biotype.</title>
        <authorList>
            <person name="Quecine M.C."/>
            <person name="Pachon D.M.R."/>
            <person name="Bonatelli M.L."/>
            <person name="Correr F.H."/>
            <person name="Franceschini L.M."/>
            <person name="Leite T.F."/>
            <person name="Margarido G.R.A."/>
            <person name="Almeida C.A."/>
            <person name="Ferrarezi J.A."/>
            <person name="Labate C.A."/>
        </authorList>
    </citation>
    <scope>NUCLEOTIDE SEQUENCE</scope>
    <source>
        <strain evidence="2">MF-1</strain>
    </source>
</reference>